<dbReference type="InterPro" id="IPR013087">
    <property type="entry name" value="Znf_C2H2_type"/>
</dbReference>
<sequence>MATPRWSFVLTFVLVQHTAALPQRDNLVMYIFAPTDPEFLRNLEYFVREAIQGDTRSDYVIVVQESTDMRVVTLPKLPRHARYVRHTNRCYDWGSFGWLLLTGRVDPRRYRYFLFINCSVRGPFLPTYARGRIHWTHPFTSRLVGDVRMVGPTISCEGSPLNGDFRGKWRHNPHVQSYVVATDLVGLQVLIDDGRVFHCHNTRWTTIYYSELGSSTAILKAGYNLDCLMAKYQGVDWRNKTNWGCNGRSSPQSELTYDGVSLDPHEVMFVKVKEALLQRNISYALKAARYDVWQERGPSDMAVVTANAYGLDEFSYKASRILVMKARGEGCFDADFYRAGNTDLRGITSDAAAWKHYTFYGQFERRPYRSCVASRWWSKAGAIGVCGHNEVCSKCVARMRFVLKDRGCVFCRQENTQVVFTRFMGDYTSRLAPEDFDKLQARVASRELFALPEVEGFFDDEAHLQTIRALCGFTHPVLAAAGRSAPKFNDFTSLKRHIESTCSQFFCDICIKGRKIFLSEQLLYSKDALRRHQDTGDESGPLAESGFKGHPSCKFCRTRFFDSSELYRHMEGSHEHCFLCRRAAPDKYVYYRHYKELEGGCAAAVSLGLLSLVAELISLCPDASKRRLLLGVHRAFICSPAAQDPGLVGAGWMPPEAAVAKANRVAQHSSWGCQRCGLSNAPDDASCEACGGSRPAEEQQPAHFSAASAAAAPAPGPSSYGGLQLSFGLRSAEAAEPASSRPGGSGSSRGPPTSAAPPAAPAAADFPSLPQGSGRGGVASGPDMGRADSGGLDEAFGGASAGGGGKGKKGKGSTFKIGLPATSAAGGAGGGGRTHPQNIWTQPKPKVGNQWSGPGGGKLAKMHGAVNDAWE</sequence>
<reference evidence="8 9" key="1">
    <citation type="journal article" date="2017" name="Mol. Biol. Evol.">
        <title>The 4-celled Tetrabaena socialis nuclear genome reveals the essential components for genetic control of cell number at the origin of multicellularity in the volvocine lineage.</title>
        <authorList>
            <person name="Featherston J."/>
            <person name="Arakaki Y."/>
            <person name="Hanschen E.R."/>
            <person name="Ferris P.J."/>
            <person name="Michod R.E."/>
            <person name="Olson B.J.S.C."/>
            <person name="Nozaki H."/>
            <person name="Durand P.M."/>
        </authorList>
    </citation>
    <scope>NUCLEOTIDE SEQUENCE [LARGE SCALE GENOMIC DNA]</scope>
    <source>
        <strain evidence="8 9">NIES-571</strain>
    </source>
</reference>
<keyword evidence="1" id="KW-0479">Metal-binding</keyword>
<dbReference type="Pfam" id="PF25447">
    <property type="entry name" value="RING_ZNF598"/>
    <property type="match status" value="1"/>
</dbReference>
<dbReference type="OrthoDB" id="526941at2759"/>
<protein>
    <submittedName>
        <fullName evidence="8">LIM domain and RING finger protein</fullName>
    </submittedName>
</protein>
<dbReference type="GO" id="GO:0008270">
    <property type="term" value="F:zinc ion binding"/>
    <property type="evidence" value="ECO:0007669"/>
    <property type="project" value="UniProtKB-KW"/>
</dbReference>
<dbReference type="EMBL" id="PGGS01000004">
    <property type="protein sequence ID" value="PNH12741.1"/>
    <property type="molecule type" value="Genomic_DNA"/>
</dbReference>
<dbReference type="PANTHER" id="PTHR22938:SF0">
    <property type="entry name" value="E3 UBIQUITIN-PROTEIN LIGASE ZNF598"/>
    <property type="match status" value="1"/>
</dbReference>
<comment type="caution">
    <text evidence="8">The sequence shown here is derived from an EMBL/GenBank/DDBJ whole genome shotgun (WGS) entry which is preliminary data.</text>
</comment>
<evidence type="ECO:0000256" key="3">
    <source>
        <dbReference type="ARBA" id="ARBA00022833"/>
    </source>
</evidence>
<evidence type="ECO:0000256" key="6">
    <source>
        <dbReference type="SAM" id="SignalP"/>
    </source>
</evidence>
<dbReference type="GO" id="GO:0072344">
    <property type="term" value="P:rescue of stalled ribosome"/>
    <property type="evidence" value="ECO:0007669"/>
    <property type="project" value="InterPro"/>
</dbReference>
<dbReference type="PROSITE" id="PS00028">
    <property type="entry name" value="ZINC_FINGER_C2H2_1"/>
    <property type="match status" value="1"/>
</dbReference>
<feature type="compositionally biased region" description="Low complexity" evidence="5">
    <location>
        <begin position="731"/>
        <end position="753"/>
    </location>
</feature>
<feature type="compositionally biased region" description="Low complexity" evidence="5">
    <location>
        <begin position="701"/>
        <end position="713"/>
    </location>
</feature>
<evidence type="ECO:0000313" key="8">
    <source>
        <dbReference type="EMBL" id="PNH12741.1"/>
    </source>
</evidence>
<keyword evidence="9" id="KW-1185">Reference proteome</keyword>
<dbReference type="GO" id="GO:0061630">
    <property type="term" value="F:ubiquitin protein ligase activity"/>
    <property type="evidence" value="ECO:0007669"/>
    <property type="project" value="InterPro"/>
</dbReference>
<organism evidence="8 9">
    <name type="scientific">Tetrabaena socialis</name>
    <dbReference type="NCBI Taxonomy" id="47790"/>
    <lineage>
        <taxon>Eukaryota</taxon>
        <taxon>Viridiplantae</taxon>
        <taxon>Chlorophyta</taxon>
        <taxon>core chlorophytes</taxon>
        <taxon>Chlorophyceae</taxon>
        <taxon>CS clade</taxon>
        <taxon>Chlamydomonadales</taxon>
        <taxon>Tetrabaenaceae</taxon>
        <taxon>Tetrabaena</taxon>
    </lineage>
</organism>
<dbReference type="Gene3D" id="2.30.30.380">
    <property type="entry name" value="Zn-finger domain of Sec23/24"/>
    <property type="match status" value="1"/>
</dbReference>
<accession>A0A2J8AJQ7</accession>
<evidence type="ECO:0000256" key="1">
    <source>
        <dbReference type="ARBA" id="ARBA00022723"/>
    </source>
</evidence>
<dbReference type="InterPro" id="IPR044288">
    <property type="entry name" value="ZNF598/HEL2"/>
</dbReference>
<dbReference type="AlphaFoldDB" id="A0A2J8AJQ7"/>
<name>A0A2J8AJQ7_9CHLO</name>
<gene>
    <name evidence="8" type="ORF">TSOC_000269</name>
</gene>
<dbReference type="Proteomes" id="UP000236333">
    <property type="component" value="Unassembled WGS sequence"/>
</dbReference>
<keyword evidence="3" id="KW-0862">Zinc</keyword>
<dbReference type="PROSITE" id="PS01358">
    <property type="entry name" value="ZF_RANBP2_1"/>
    <property type="match status" value="1"/>
</dbReference>
<dbReference type="PANTHER" id="PTHR22938">
    <property type="entry name" value="ZINC FINGER PROTEIN 598"/>
    <property type="match status" value="1"/>
</dbReference>
<keyword evidence="6" id="KW-0732">Signal</keyword>
<feature type="domain" description="RanBP2-type" evidence="7">
    <location>
        <begin position="667"/>
        <end position="696"/>
    </location>
</feature>
<evidence type="ECO:0000256" key="2">
    <source>
        <dbReference type="ARBA" id="ARBA00022771"/>
    </source>
</evidence>
<dbReference type="GO" id="GO:0043022">
    <property type="term" value="F:ribosome binding"/>
    <property type="evidence" value="ECO:0007669"/>
    <property type="project" value="TreeGrafter"/>
</dbReference>
<dbReference type="GO" id="GO:0016567">
    <property type="term" value="P:protein ubiquitination"/>
    <property type="evidence" value="ECO:0007669"/>
    <property type="project" value="TreeGrafter"/>
</dbReference>
<feature type="chain" id="PRO_5014382901" evidence="6">
    <location>
        <begin position="21"/>
        <end position="871"/>
    </location>
</feature>
<feature type="region of interest" description="Disordered" evidence="5">
    <location>
        <begin position="687"/>
        <end position="717"/>
    </location>
</feature>
<proteinExistence type="predicted"/>
<evidence type="ECO:0000313" key="9">
    <source>
        <dbReference type="Proteomes" id="UP000236333"/>
    </source>
</evidence>
<evidence type="ECO:0000256" key="4">
    <source>
        <dbReference type="PROSITE-ProRule" id="PRU00322"/>
    </source>
</evidence>
<feature type="region of interest" description="Disordered" evidence="5">
    <location>
        <begin position="731"/>
        <end position="871"/>
    </location>
</feature>
<evidence type="ECO:0000259" key="7">
    <source>
        <dbReference type="PROSITE" id="PS50199"/>
    </source>
</evidence>
<keyword evidence="2 4" id="KW-0863">Zinc-finger</keyword>
<evidence type="ECO:0000256" key="5">
    <source>
        <dbReference type="SAM" id="MobiDB-lite"/>
    </source>
</evidence>
<dbReference type="PROSITE" id="PS50199">
    <property type="entry name" value="ZF_RANBP2_2"/>
    <property type="match status" value="1"/>
</dbReference>
<feature type="signal peptide" evidence="6">
    <location>
        <begin position="1"/>
        <end position="20"/>
    </location>
</feature>
<dbReference type="InterPro" id="IPR001876">
    <property type="entry name" value="Znf_RanBP2"/>
</dbReference>